<accession>A0A2J8UU37</accession>
<protein>
    <submittedName>
        <fullName evidence="3">C4orf26 isoform 5</fullName>
    </submittedName>
</protein>
<feature type="region of interest" description="Disordered" evidence="1">
    <location>
        <begin position="133"/>
        <end position="165"/>
    </location>
</feature>
<feature type="region of interest" description="Disordered" evidence="1">
    <location>
        <begin position="57"/>
        <end position="86"/>
    </location>
</feature>
<evidence type="ECO:0000256" key="2">
    <source>
        <dbReference type="SAM" id="SignalP"/>
    </source>
</evidence>
<feature type="chain" id="PRO_5014380507" evidence="2">
    <location>
        <begin position="24"/>
        <end position="183"/>
    </location>
</feature>
<gene>
    <name evidence="3" type="ORF">CR201_G0024869</name>
</gene>
<organism evidence="3">
    <name type="scientific">Pongo abelii</name>
    <name type="common">Sumatran orangutan</name>
    <name type="synonym">Pongo pygmaeus abelii</name>
    <dbReference type="NCBI Taxonomy" id="9601"/>
    <lineage>
        <taxon>Eukaryota</taxon>
        <taxon>Metazoa</taxon>
        <taxon>Chordata</taxon>
        <taxon>Craniata</taxon>
        <taxon>Vertebrata</taxon>
        <taxon>Euteleostomi</taxon>
        <taxon>Mammalia</taxon>
        <taxon>Eutheria</taxon>
        <taxon>Euarchontoglires</taxon>
        <taxon>Primates</taxon>
        <taxon>Haplorrhini</taxon>
        <taxon>Catarrhini</taxon>
        <taxon>Hominidae</taxon>
        <taxon>Pongo</taxon>
    </lineage>
</organism>
<feature type="signal peptide" evidence="2">
    <location>
        <begin position="1"/>
        <end position="23"/>
    </location>
</feature>
<name>A0A2J8UU37_PONAB</name>
<proteinExistence type="predicted"/>
<feature type="compositionally biased region" description="Basic and acidic residues" evidence="1">
    <location>
        <begin position="138"/>
        <end position="165"/>
    </location>
</feature>
<feature type="compositionally biased region" description="Polar residues" evidence="1">
    <location>
        <begin position="73"/>
        <end position="82"/>
    </location>
</feature>
<comment type="caution">
    <text evidence="3">The sequence shown here is derived from an EMBL/GenBank/DDBJ whole genome shotgun (WGS) entry which is preliminary data.</text>
</comment>
<dbReference type="EMBL" id="NDHI03003443">
    <property type="protein sequence ID" value="PNJ48778.1"/>
    <property type="molecule type" value="Genomic_DNA"/>
</dbReference>
<sequence length="183" mass="20844">MARRHCFSYWLLVCWLVVTVAEALSTFYLQQHINLHMDKKRYLPLLETHKITQTLPTARSLHSPLHPPRGVRSQGSSPSQTHPGVPSIFFHEGPESIFGFQTDLSSLQGVTTVFHSSHFIGHTVTLLIDISPEEDSREEAHLRKAEREEKPKHTEAKEAYPSEKSNKKISVLSFETKTIGFED</sequence>
<dbReference type="AlphaFoldDB" id="A0A2J8UU37"/>
<evidence type="ECO:0000256" key="1">
    <source>
        <dbReference type="SAM" id="MobiDB-lite"/>
    </source>
</evidence>
<reference evidence="3" key="1">
    <citation type="submission" date="2017-12" db="EMBL/GenBank/DDBJ databases">
        <title>High-resolution comparative analysis of great ape genomes.</title>
        <authorList>
            <person name="Pollen A."/>
            <person name="Hastie A."/>
            <person name="Hormozdiari F."/>
            <person name="Dougherty M."/>
            <person name="Liu R."/>
            <person name="Chaisson M."/>
            <person name="Hoppe E."/>
            <person name="Hill C."/>
            <person name="Pang A."/>
            <person name="Hillier L."/>
            <person name="Baker C."/>
            <person name="Armstrong J."/>
            <person name="Shendure J."/>
            <person name="Paten B."/>
            <person name="Wilson R."/>
            <person name="Chao H."/>
            <person name="Schneider V."/>
            <person name="Ventura M."/>
            <person name="Kronenberg Z."/>
            <person name="Murali S."/>
            <person name="Gordon D."/>
            <person name="Cantsilieris S."/>
            <person name="Munson K."/>
            <person name="Nelson B."/>
            <person name="Raja A."/>
            <person name="Underwood J."/>
            <person name="Diekhans M."/>
            <person name="Fiddes I."/>
            <person name="Haussler D."/>
            <person name="Eichler E."/>
        </authorList>
    </citation>
    <scope>NUCLEOTIDE SEQUENCE [LARGE SCALE GENOMIC DNA]</scope>
    <source>
        <strain evidence="3">Susie</strain>
    </source>
</reference>
<keyword evidence="2" id="KW-0732">Signal</keyword>
<evidence type="ECO:0000313" key="3">
    <source>
        <dbReference type="EMBL" id="PNJ48778.1"/>
    </source>
</evidence>